<evidence type="ECO:0000313" key="8">
    <source>
        <dbReference type="Ensembl" id="ENSLBEP00000030964.1"/>
    </source>
</evidence>
<dbReference type="Pfam" id="PF01130">
    <property type="entry name" value="CD36"/>
    <property type="match status" value="1"/>
</dbReference>
<evidence type="ECO:0000256" key="2">
    <source>
        <dbReference type="ARBA" id="ARBA00010532"/>
    </source>
</evidence>
<dbReference type="GO" id="GO:0016020">
    <property type="term" value="C:membrane"/>
    <property type="evidence" value="ECO:0007669"/>
    <property type="project" value="UniProtKB-SubCell"/>
</dbReference>
<evidence type="ECO:0000256" key="6">
    <source>
        <dbReference type="ARBA" id="ARBA00023180"/>
    </source>
</evidence>
<dbReference type="InterPro" id="IPR002159">
    <property type="entry name" value="CD36_fam"/>
</dbReference>
<reference evidence="8" key="1">
    <citation type="submission" date="2025-08" db="UniProtKB">
        <authorList>
            <consortium name="Ensembl"/>
        </authorList>
    </citation>
    <scope>IDENTIFICATION</scope>
</reference>
<sequence length="481" mass="53758">MTLKSCCIYSIGVFSILILILGISLNLSNVFPHFLQSVVEKEIVLKNGTAAFKAWENPPAPIYMQFYFFNVTNPMEVLDGDRPAVVEVGPYTYREYRPMEQVNFNSNGTKVGAVNTKTYIFERNMSRGPESELIRTVNVPAVSVMDKFKDDSVVSNLISSYMRSTDTGLFTTRTVGQLLWGYEDSLLKALKAFEPDLDDIFGLFYKANASNDGDYVFFTGQENYKDFARVDTWKGESNLSWWTTDECNMINGTNGASFHPVINKDETLYMFSSDLCRSLYAVFEEDVSVQGIPGYRFSPPSEVFANMTLNPANTGFCVPTGNCMGSGVLNVSVCKQGAPIIMSSPHFYQADEKFVEDVFGMRPIKELHQTAIDVHPLTGIVLQAAKRLQINVYVEKLSTFSQTGNVRTVVFPVLYLNESVVIDDTSAKVLKSIVTQENVVDNIPFMLVGVGIILGVVFMFLMCRQKIPESTTDERQPLLSS</sequence>
<evidence type="ECO:0000256" key="3">
    <source>
        <dbReference type="ARBA" id="ARBA00022692"/>
    </source>
</evidence>
<protein>
    <submittedName>
        <fullName evidence="8">Scavenger receptor class B, member 2c</fullName>
    </submittedName>
</protein>
<evidence type="ECO:0000313" key="9">
    <source>
        <dbReference type="Proteomes" id="UP000261660"/>
    </source>
</evidence>
<reference evidence="8" key="2">
    <citation type="submission" date="2025-09" db="UniProtKB">
        <authorList>
            <consortium name="Ensembl"/>
        </authorList>
    </citation>
    <scope>IDENTIFICATION</scope>
</reference>
<dbReference type="GO" id="GO:0005044">
    <property type="term" value="F:scavenger receptor activity"/>
    <property type="evidence" value="ECO:0007669"/>
    <property type="project" value="InterPro"/>
</dbReference>
<dbReference type="AlphaFoldDB" id="A0A3Q3GHA2"/>
<dbReference type="GO" id="GO:0006898">
    <property type="term" value="P:receptor-mediated endocytosis"/>
    <property type="evidence" value="ECO:0007669"/>
    <property type="project" value="TreeGrafter"/>
</dbReference>
<dbReference type="InterPro" id="IPR005429">
    <property type="entry name" value="LimpII"/>
</dbReference>
<evidence type="ECO:0000256" key="4">
    <source>
        <dbReference type="ARBA" id="ARBA00022989"/>
    </source>
</evidence>
<dbReference type="OrthoDB" id="18585at2759"/>
<keyword evidence="6" id="KW-0325">Glycoprotein</keyword>
<dbReference type="PRINTS" id="PR01609">
    <property type="entry name" value="CD36FAMILY"/>
</dbReference>
<dbReference type="PANTHER" id="PTHR11923:SF112">
    <property type="entry name" value="LYSOSOME MEMBRANE PROTEIN 2"/>
    <property type="match status" value="1"/>
</dbReference>
<comment type="similarity">
    <text evidence="2">Belongs to the CD36 family.</text>
</comment>
<keyword evidence="3 7" id="KW-0812">Transmembrane</keyword>
<organism evidence="8 9">
    <name type="scientific">Labrus bergylta</name>
    <name type="common">ballan wrasse</name>
    <dbReference type="NCBI Taxonomy" id="56723"/>
    <lineage>
        <taxon>Eukaryota</taxon>
        <taxon>Metazoa</taxon>
        <taxon>Chordata</taxon>
        <taxon>Craniata</taxon>
        <taxon>Vertebrata</taxon>
        <taxon>Euteleostomi</taxon>
        <taxon>Actinopterygii</taxon>
        <taxon>Neopterygii</taxon>
        <taxon>Teleostei</taxon>
        <taxon>Neoteleostei</taxon>
        <taxon>Acanthomorphata</taxon>
        <taxon>Eupercaria</taxon>
        <taxon>Labriformes</taxon>
        <taxon>Labridae</taxon>
        <taxon>Labrus</taxon>
    </lineage>
</organism>
<dbReference type="Ensembl" id="ENSLBET00000032381.1">
    <property type="protein sequence ID" value="ENSLBEP00000030964.1"/>
    <property type="gene ID" value="ENSLBEG00000023397.1"/>
</dbReference>
<dbReference type="STRING" id="56723.ENSLBEP00000030964"/>
<keyword evidence="5 7" id="KW-0472">Membrane</keyword>
<keyword evidence="4 7" id="KW-1133">Transmembrane helix</keyword>
<dbReference type="PRINTS" id="PR01611">
    <property type="entry name" value="LIMPII"/>
</dbReference>
<evidence type="ECO:0000256" key="1">
    <source>
        <dbReference type="ARBA" id="ARBA00004370"/>
    </source>
</evidence>
<dbReference type="Proteomes" id="UP000261660">
    <property type="component" value="Unplaced"/>
</dbReference>
<dbReference type="InParanoid" id="A0A3Q3GHA2"/>
<dbReference type="GO" id="GO:0005764">
    <property type="term" value="C:lysosome"/>
    <property type="evidence" value="ECO:0007669"/>
    <property type="project" value="InterPro"/>
</dbReference>
<comment type="subcellular location">
    <subcellularLocation>
        <location evidence="1">Membrane</location>
    </subcellularLocation>
</comment>
<keyword evidence="9" id="KW-1185">Reference proteome</keyword>
<accession>A0A3Q3GHA2</accession>
<dbReference type="PANTHER" id="PTHR11923">
    <property type="entry name" value="SCAVENGER RECEPTOR CLASS B TYPE-1 SR-B1"/>
    <property type="match status" value="1"/>
</dbReference>
<proteinExistence type="inferred from homology"/>
<feature type="transmembrane region" description="Helical" evidence="7">
    <location>
        <begin position="443"/>
        <end position="463"/>
    </location>
</feature>
<name>A0A3Q3GHA2_9LABR</name>
<dbReference type="GeneTree" id="ENSGT00940000153372"/>
<evidence type="ECO:0000256" key="5">
    <source>
        <dbReference type="ARBA" id="ARBA00023136"/>
    </source>
</evidence>
<dbReference type="GO" id="GO:0006622">
    <property type="term" value="P:protein targeting to lysosome"/>
    <property type="evidence" value="ECO:0007669"/>
    <property type="project" value="TreeGrafter"/>
</dbReference>
<evidence type="ECO:0000256" key="7">
    <source>
        <dbReference type="SAM" id="Phobius"/>
    </source>
</evidence>
<feature type="transmembrane region" description="Helical" evidence="7">
    <location>
        <begin position="7"/>
        <end position="27"/>
    </location>
</feature>